<keyword evidence="11" id="KW-1185">Reference proteome</keyword>
<dbReference type="PANTHER" id="PTHR30578:SF1">
    <property type="entry name" value="NA(+)-TRANSLOCATING NADH-QUINONE REDUCTASE SUBUNIT B"/>
    <property type="match status" value="1"/>
</dbReference>
<keyword evidence="8 9" id="KW-0472">Membrane</keyword>
<name>A0A2M8W0B6_9RHOB</name>
<feature type="transmembrane region" description="Helical" evidence="9">
    <location>
        <begin position="231"/>
        <end position="252"/>
    </location>
</feature>
<comment type="caution">
    <text evidence="10">The sequence shown here is derived from an EMBL/GenBank/DDBJ whole genome shotgun (WGS) entry which is preliminary data.</text>
</comment>
<dbReference type="Pfam" id="PF03116">
    <property type="entry name" value="NQR2_RnfD_RnfE"/>
    <property type="match status" value="2"/>
</dbReference>
<keyword evidence="1" id="KW-0813">Transport</keyword>
<proteinExistence type="predicted"/>
<evidence type="ECO:0000256" key="1">
    <source>
        <dbReference type="ARBA" id="ARBA00022448"/>
    </source>
</evidence>
<keyword evidence="10" id="KW-0830">Ubiquinone</keyword>
<feature type="transmembrane region" description="Helical" evidence="9">
    <location>
        <begin position="7"/>
        <end position="31"/>
    </location>
</feature>
<keyword evidence="4" id="KW-0288">FMN</keyword>
<keyword evidence="7 9" id="KW-1133">Transmembrane helix</keyword>
<feature type="transmembrane region" description="Helical" evidence="9">
    <location>
        <begin position="70"/>
        <end position="98"/>
    </location>
</feature>
<dbReference type="GO" id="GO:0005886">
    <property type="term" value="C:plasma membrane"/>
    <property type="evidence" value="ECO:0007669"/>
    <property type="project" value="TreeGrafter"/>
</dbReference>
<protein>
    <submittedName>
        <fullName evidence="10">Na+-transporting NADH:ubiquinone oxidoreductase subunit B</fullName>
    </submittedName>
</protein>
<evidence type="ECO:0000256" key="2">
    <source>
        <dbReference type="ARBA" id="ARBA00022553"/>
    </source>
</evidence>
<evidence type="ECO:0000313" key="10">
    <source>
        <dbReference type="EMBL" id="PJI84371.1"/>
    </source>
</evidence>
<keyword evidence="2" id="KW-0597">Phosphoprotein</keyword>
<dbReference type="RefSeq" id="WP_100369377.1">
    <property type="nucleotide sequence ID" value="NZ_PGTY01000004.1"/>
</dbReference>
<organism evidence="10 11">
    <name type="scientific">Yoonia maricola</name>
    <dbReference type="NCBI Taxonomy" id="420999"/>
    <lineage>
        <taxon>Bacteria</taxon>
        <taxon>Pseudomonadati</taxon>
        <taxon>Pseudomonadota</taxon>
        <taxon>Alphaproteobacteria</taxon>
        <taxon>Rhodobacterales</taxon>
        <taxon>Paracoccaceae</taxon>
        <taxon>Yoonia</taxon>
    </lineage>
</organism>
<keyword evidence="5 9" id="KW-0812">Transmembrane</keyword>
<evidence type="ECO:0000256" key="8">
    <source>
        <dbReference type="ARBA" id="ARBA00023136"/>
    </source>
</evidence>
<evidence type="ECO:0000256" key="6">
    <source>
        <dbReference type="ARBA" id="ARBA00022967"/>
    </source>
</evidence>
<feature type="transmembrane region" description="Helical" evidence="9">
    <location>
        <begin position="37"/>
        <end position="58"/>
    </location>
</feature>
<feature type="transmembrane region" description="Helical" evidence="9">
    <location>
        <begin position="178"/>
        <end position="195"/>
    </location>
</feature>
<dbReference type="InterPro" id="IPR004338">
    <property type="entry name" value="NqrB/RnfD"/>
</dbReference>
<dbReference type="AlphaFoldDB" id="A0A2M8W0B6"/>
<reference evidence="10 11" key="1">
    <citation type="submission" date="2017-11" db="EMBL/GenBank/DDBJ databases">
        <title>Genomic Encyclopedia of Archaeal and Bacterial Type Strains, Phase II (KMG-II): From Individual Species to Whole Genera.</title>
        <authorList>
            <person name="Goeker M."/>
        </authorList>
    </citation>
    <scope>NUCLEOTIDE SEQUENCE [LARGE SCALE GENOMIC DNA]</scope>
    <source>
        <strain evidence="10 11">DSM 29128</strain>
    </source>
</reference>
<feature type="transmembrane region" description="Helical" evidence="9">
    <location>
        <begin position="104"/>
        <end position="124"/>
    </location>
</feature>
<sequence>MNPAPSIWTSVTGVTLAQTVALVAPSVVTALANPTSYAVLLLTALLTVWFWEGLFAVLRKRKPGVHGITTALIIAVLAPPDLVLWQLAIALSLGVVLAELVFGGRGFGFLSPAVVAASLLVFSFPEVTLAPGKVNVALATIPGALLLLFLGLISWRILVGAAVGTGVLLMLSADGLNAPAIAAAMTFCLVFVVCDPTAASATNPGRWFYGLLTGGLIILFSDGPVPTTEGVVFAALIASIFAPLIDHLVVLVQARRWKTAHA</sequence>
<evidence type="ECO:0000256" key="9">
    <source>
        <dbReference type="SAM" id="Phobius"/>
    </source>
</evidence>
<keyword evidence="6" id="KW-1278">Translocase</keyword>
<feature type="transmembrane region" description="Helical" evidence="9">
    <location>
        <begin position="207"/>
        <end position="225"/>
    </location>
</feature>
<keyword evidence="3" id="KW-0285">Flavoprotein</keyword>
<evidence type="ECO:0000313" key="11">
    <source>
        <dbReference type="Proteomes" id="UP000228531"/>
    </source>
</evidence>
<gene>
    <name evidence="10" type="ORF">BC777_3429</name>
</gene>
<dbReference type="Proteomes" id="UP000228531">
    <property type="component" value="Unassembled WGS sequence"/>
</dbReference>
<dbReference type="OrthoDB" id="9776359at2"/>
<dbReference type="PANTHER" id="PTHR30578">
    <property type="entry name" value="ELECTRON TRANSPORT COMPLEX PROTEIN RNFD"/>
    <property type="match status" value="1"/>
</dbReference>
<dbReference type="EMBL" id="PGTY01000004">
    <property type="protein sequence ID" value="PJI84371.1"/>
    <property type="molecule type" value="Genomic_DNA"/>
</dbReference>
<evidence type="ECO:0000256" key="7">
    <source>
        <dbReference type="ARBA" id="ARBA00022989"/>
    </source>
</evidence>
<feature type="transmembrane region" description="Helical" evidence="9">
    <location>
        <begin position="136"/>
        <end position="158"/>
    </location>
</feature>
<accession>A0A2M8W0B6</accession>
<evidence type="ECO:0000256" key="4">
    <source>
        <dbReference type="ARBA" id="ARBA00022643"/>
    </source>
</evidence>
<evidence type="ECO:0000256" key="3">
    <source>
        <dbReference type="ARBA" id="ARBA00022630"/>
    </source>
</evidence>
<evidence type="ECO:0000256" key="5">
    <source>
        <dbReference type="ARBA" id="ARBA00022692"/>
    </source>
</evidence>
<dbReference type="GO" id="GO:0055085">
    <property type="term" value="P:transmembrane transport"/>
    <property type="evidence" value="ECO:0007669"/>
    <property type="project" value="InterPro"/>
</dbReference>